<organism evidence="1">
    <name type="scientific">Physcomitrium patens</name>
    <name type="common">Spreading-leaved earth moss</name>
    <name type="synonym">Physcomitrella patens</name>
    <dbReference type="NCBI Taxonomy" id="3218"/>
    <lineage>
        <taxon>Eukaryota</taxon>
        <taxon>Viridiplantae</taxon>
        <taxon>Streptophyta</taxon>
        <taxon>Embryophyta</taxon>
        <taxon>Bryophyta</taxon>
        <taxon>Bryophytina</taxon>
        <taxon>Bryopsida</taxon>
        <taxon>Funariidae</taxon>
        <taxon>Funariales</taxon>
        <taxon>Funariaceae</taxon>
        <taxon>Physcomitrium</taxon>
    </lineage>
</organism>
<dbReference type="EMBL" id="ABEU02000007">
    <property type="protein sequence ID" value="PNR50681.1"/>
    <property type="molecule type" value="Genomic_DNA"/>
</dbReference>
<reference evidence="1 3" key="1">
    <citation type="journal article" date="2008" name="Science">
        <title>The Physcomitrella genome reveals evolutionary insights into the conquest of land by plants.</title>
        <authorList>
            <person name="Rensing S."/>
            <person name="Lang D."/>
            <person name="Zimmer A."/>
            <person name="Terry A."/>
            <person name="Salamov A."/>
            <person name="Shapiro H."/>
            <person name="Nishiyama T."/>
            <person name="Perroud P.-F."/>
            <person name="Lindquist E."/>
            <person name="Kamisugi Y."/>
            <person name="Tanahashi T."/>
            <person name="Sakakibara K."/>
            <person name="Fujita T."/>
            <person name="Oishi K."/>
            <person name="Shin-I T."/>
            <person name="Kuroki Y."/>
            <person name="Toyoda A."/>
            <person name="Suzuki Y."/>
            <person name="Hashimoto A."/>
            <person name="Yamaguchi K."/>
            <person name="Sugano A."/>
            <person name="Kohara Y."/>
            <person name="Fujiyama A."/>
            <person name="Anterola A."/>
            <person name="Aoki S."/>
            <person name="Ashton N."/>
            <person name="Barbazuk W.B."/>
            <person name="Barker E."/>
            <person name="Bennetzen J."/>
            <person name="Bezanilla M."/>
            <person name="Blankenship R."/>
            <person name="Cho S.H."/>
            <person name="Dutcher S."/>
            <person name="Estelle M."/>
            <person name="Fawcett J.A."/>
            <person name="Gundlach H."/>
            <person name="Hanada K."/>
            <person name="Heyl A."/>
            <person name="Hicks K.A."/>
            <person name="Hugh J."/>
            <person name="Lohr M."/>
            <person name="Mayer K."/>
            <person name="Melkozernov A."/>
            <person name="Murata T."/>
            <person name="Nelson D."/>
            <person name="Pils B."/>
            <person name="Prigge M."/>
            <person name="Reiss B."/>
            <person name="Renner T."/>
            <person name="Rombauts S."/>
            <person name="Rushton P."/>
            <person name="Sanderfoot A."/>
            <person name="Schween G."/>
            <person name="Shiu S.-H."/>
            <person name="Stueber K."/>
            <person name="Theodoulou F.L."/>
            <person name="Tu H."/>
            <person name="Van de Peer Y."/>
            <person name="Verrier P.J."/>
            <person name="Waters E."/>
            <person name="Wood A."/>
            <person name="Yang L."/>
            <person name="Cove D."/>
            <person name="Cuming A."/>
            <person name="Hasebe M."/>
            <person name="Lucas S."/>
            <person name="Mishler D.B."/>
            <person name="Reski R."/>
            <person name="Grigoriev I."/>
            <person name="Quatrano R.S."/>
            <person name="Boore J.L."/>
        </authorList>
    </citation>
    <scope>NUCLEOTIDE SEQUENCE [LARGE SCALE GENOMIC DNA]</scope>
    <source>
        <strain evidence="2 3">cv. Gransden 2004</strain>
    </source>
</reference>
<evidence type="ECO:0000313" key="3">
    <source>
        <dbReference type="Proteomes" id="UP000006727"/>
    </source>
</evidence>
<dbReference type="InParanoid" id="A0A2K1KA87"/>
<evidence type="ECO:0000313" key="1">
    <source>
        <dbReference type="EMBL" id="PNR50681.1"/>
    </source>
</evidence>
<keyword evidence="3" id="KW-1185">Reference proteome</keyword>
<dbReference type="Proteomes" id="UP000006727">
    <property type="component" value="Chromosome 7"/>
</dbReference>
<gene>
    <name evidence="1" type="ORF">PHYPA_009867</name>
</gene>
<dbReference type="EnsemblPlants" id="Pp3c7_3680V3.1">
    <property type="protein sequence ID" value="PAC:32924702.CDS.1"/>
    <property type="gene ID" value="Pp3c7_3680"/>
</dbReference>
<reference evidence="2" key="3">
    <citation type="submission" date="2020-12" db="UniProtKB">
        <authorList>
            <consortium name="EnsemblPlants"/>
        </authorList>
    </citation>
    <scope>IDENTIFICATION</scope>
</reference>
<name>A0A2K1KA87_PHYPA</name>
<accession>A0A2K1KA87</accession>
<proteinExistence type="predicted"/>
<protein>
    <submittedName>
        <fullName evidence="1 2">Uncharacterized protein</fullName>
    </submittedName>
</protein>
<dbReference type="Gramene" id="Pp3c7_3680V3.1">
    <property type="protein sequence ID" value="PAC:32924702.CDS.1"/>
    <property type="gene ID" value="Pp3c7_3680"/>
</dbReference>
<sequence>MSNSSMLGSKFFSRIPQIDLHPSSLQPLPSFQTHSIPYNSIPLYFHPHA</sequence>
<evidence type="ECO:0000313" key="2">
    <source>
        <dbReference type="EnsemblPlants" id="PAC:32924702.CDS.1"/>
    </source>
</evidence>
<dbReference type="AlphaFoldDB" id="A0A2K1KA87"/>
<reference evidence="1 3" key="2">
    <citation type="journal article" date="2018" name="Plant J.">
        <title>The Physcomitrella patens chromosome-scale assembly reveals moss genome structure and evolution.</title>
        <authorList>
            <person name="Lang D."/>
            <person name="Ullrich K.K."/>
            <person name="Murat F."/>
            <person name="Fuchs J."/>
            <person name="Jenkins J."/>
            <person name="Haas F.B."/>
            <person name="Piednoel M."/>
            <person name="Gundlach H."/>
            <person name="Van Bel M."/>
            <person name="Meyberg R."/>
            <person name="Vives C."/>
            <person name="Morata J."/>
            <person name="Symeonidi A."/>
            <person name="Hiss M."/>
            <person name="Muchero W."/>
            <person name="Kamisugi Y."/>
            <person name="Saleh O."/>
            <person name="Blanc G."/>
            <person name="Decker E.L."/>
            <person name="van Gessel N."/>
            <person name="Grimwood J."/>
            <person name="Hayes R.D."/>
            <person name="Graham S.W."/>
            <person name="Gunter L.E."/>
            <person name="McDaniel S.F."/>
            <person name="Hoernstein S.N.W."/>
            <person name="Larsson A."/>
            <person name="Li F.W."/>
            <person name="Perroud P.F."/>
            <person name="Phillips J."/>
            <person name="Ranjan P."/>
            <person name="Rokshar D.S."/>
            <person name="Rothfels C.J."/>
            <person name="Schneider L."/>
            <person name="Shu S."/>
            <person name="Stevenson D.W."/>
            <person name="Thummler F."/>
            <person name="Tillich M."/>
            <person name="Villarreal Aguilar J.C."/>
            <person name="Widiez T."/>
            <person name="Wong G.K."/>
            <person name="Wymore A."/>
            <person name="Zhang Y."/>
            <person name="Zimmer A.D."/>
            <person name="Quatrano R.S."/>
            <person name="Mayer K.F.X."/>
            <person name="Goodstein D."/>
            <person name="Casacuberta J.M."/>
            <person name="Vandepoele K."/>
            <person name="Reski R."/>
            <person name="Cuming A.C."/>
            <person name="Tuskan G.A."/>
            <person name="Maumus F."/>
            <person name="Salse J."/>
            <person name="Schmutz J."/>
            <person name="Rensing S.A."/>
        </authorList>
    </citation>
    <scope>NUCLEOTIDE SEQUENCE [LARGE SCALE GENOMIC DNA]</scope>
    <source>
        <strain evidence="2 3">cv. Gransden 2004</strain>
    </source>
</reference>